<dbReference type="Proteomes" id="UP000216411">
    <property type="component" value="Unassembled WGS sequence"/>
</dbReference>
<proteinExistence type="predicted"/>
<accession>A0A255IAA2</accession>
<reference evidence="10 11" key="1">
    <citation type="journal article" date="2017" name="Genome Announc.">
        <title>Draft Genome Sequence of a Sporulating and Motile Strain of Lachnotalea glycerini Isolated from Water in Quebec City, Canada.</title>
        <authorList>
            <person name="Maheux A.F."/>
            <person name="Boudreau D.K."/>
            <person name="Berube E."/>
            <person name="Boissinot M."/>
            <person name="Raymond F."/>
            <person name="Brodeur S."/>
            <person name="Corbeil J."/>
            <person name="Isabel S."/>
            <person name="Omar R.F."/>
            <person name="Bergeron M.G."/>
        </authorList>
    </citation>
    <scope>NUCLEOTIDE SEQUENCE [LARGE SCALE GENOMIC DNA]</scope>
    <source>
        <strain evidence="10 11">CCRI-19302</strain>
    </source>
</reference>
<sequence length="337" mass="35724">MNYIKKIQSKHSNEFTLTIIFIGIFILMGALSPDKFLSINNIKTMAFQMPEFGIMAIGMMITILTGGINLSITNGAALSAIVTAFILSSDFSETNPIMGVVLALIACIIVASLTGIINGTVIAYIGVAPMLVTLGTKTLFEGIGLNFTKGGAISGFPDIYSEIGNGDLLGIPIPLILYIVVIVISYLLIERSAWGTEVFMVGCNETATRFSGINTKKTLMKVYLFSGIMSGIASLIISSRYNSAKTDYGSSYLMQSITAVVLGGTSISGGHGSVVGTIVAIAIMQVISTGLNILGVNRYIVDIITGGILIVILAIRFISKEMADKKMIKLRSASSVK</sequence>
<gene>
    <name evidence="9" type="ORF">C8E03_1224</name>
    <name evidence="10" type="ORF">CG710_012710</name>
</gene>
<dbReference type="Proteomes" id="UP000247523">
    <property type="component" value="Unassembled WGS sequence"/>
</dbReference>
<dbReference type="PANTHER" id="PTHR32196">
    <property type="entry name" value="ABC TRANSPORTER PERMEASE PROTEIN YPHD-RELATED-RELATED"/>
    <property type="match status" value="1"/>
</dbReference>
<dbReference type="EMBL" id="NOKA02000027">
    <property type="protein sequence ID" value="RDY30840.1"/>
    <property type="molecule type" value="Genomic_DNA"/>
</dbReference>
<evidence type="ECO:0000313" key="9">
    <source>
        <dbReference type="EMBL" id="PXV84746.1"/>
    </source>
</evidence>
<keyword evidence="6 8" id="KW-1133">Transmembrane helix</keyword>
<evidence type="ECO:0000256" key="5">
    <source>
        <dbReference type="ARBA" id="ARBA00022692"/>
    </source>
</evidence>
<keyword evidence="4" id="KW-0997">Cell inner membrane</keyword>
<dbReference type="GO" id="GO:0022857">
    <property type="term" value="F:transmembrane transporter activity"/>
    <property type="evidence" value="ECO:0007669"/>
    <property type="project" value="InterPro"/>
</dbReference>
<dbReference type="EMBL" id="QICS01000022">
    <property type="protein sequence ID" value="PXV84746.1"/>
    <property type="molecule type" value="Genomic_DNA"/>
</dbReference>
<evidence type="ECO:0000256" key="2">
    <source>
        <dbReference type="ARBA" id="ARBA00022448"/>
    </source>
</evidence>
<keyword evidence="2" id="KW-0813">Transport</keyword>
<dbReference type="GO" id="GO:0005886">
    <property type="term" value="C:plasma membrane"/>
    <property type="evidence" value="ECO:0007669"/>
    <property type="project" value="UniProtKB-SubCell"/>
</dbReference>
<reference evidence="10" key="3">
    <citation type="submission" date="2018-07" db="EMBL/GenBank/DDBJ databases">
        <authorList>
            <person name="Quirk P.G."/>
            <person name="Krulwich T.A."/>
        </authorList>
    </citation>
    <scope>NUCLEOTIDE SEQUENCE</scope>
    <source>
        <strain evidence="10">CCRI-19302</strain>
    </source>
</reference>
<feature type="transmembrane region" description="Helical" evidence="8">
    <location>
        <begin position="168"/>
        <end position="189"/>
    </location>
</feature>
<evidence type="ECO:0000256" key="4">
    <source>
        <dbReference type="ARBA" id="ARBA00022519"/>
    </source>
</evidence>
<dbReference type="AlphaFoldDB" id="A0A255IAA2"/>
<reference evidence="9 12" key="2">
    <citation type="submission" date="2018-05" db="EMBL/GenBank/DDBJ databases">
        <title>Genomic Encyclopedia of Type Strains, Phase IV (KMG-IV): sequencing the most valuable type-strain genomes for metagenomic binning, comparative biology and taxonomic classification.</title>
        <authorList>
            <person name="Goeker M."/>
        </authorList>
    </citation>
    <scope>NUCLEOTIDE SEQUENCE [LARGE SCALE GENOMIC DNA]</scope>
    <source>
        <strain evidence="9 12">DSM 28816</strain>
    </source>
</reference>
<feature type="transmembrane region" description="Helical" evidence="8">
    <location>
        <begin position="97"/>
        <end position="125"/>
    </location>
</feature>
<evidence type="ECO:0000256" key="6">
    <source>
        <dbReference type="ARBA" id="ARBA00022989"/>
    </source>
</evidence>
<keyword evidence="5 8" id="KW-0812">Transmembrane</keyword>
<comment type="subcellular location">
    <subcellularLocation>
        <location evidence="1">Cell membrane</location>
        <topology evidence="1">Multi-pass membrane protein</topology>
    </subcellularLocation>
</comment>
<keyword evidence="3" id="KW-1003">Cell membrane</keyword>
<dbReference type="RefSeq" id="WP_094378021.1">
    <property type="nucleotide sequence ID" value="NZ_NOKA02000027.1"/>
</dbReference>
<protein>
    <submittedName>
        <fullName evidence="10">ABC transporter permease</fullName>
    </submittedName>
    <submittedName>
        <fullName evidence="9">Monosaccharide ABC transporter membrane protein (CUT2 family)</fullName>
    </submittedName>
</protein>
<dbReference type="OrthoDB" id="9815820at2"/>
<feature type="transmembrane region" description="Helical" evidence="8">
    <location>
        <begin position="299"/>
        <end position="319"/>
    </location>
</feature>
<keyword evidence="11" id="KW-1185">Reference proteome</keyword>
<evidence type="ECO:0000313" key="11">
    <source>
        <dbReference type="Proteomes" id="UP000216411"/>
    </source>
</evidence>
<evidence type="ECO:0000256" key="3">
    <source>
        <dbReference type="ARBA" id="ARBA00022475"/>
    </source>
</evidence>
<dbReference type="CDD" id="cd06579">
    <property type="entry name" value="TM_PBP1_transp_AraH_like"/>
    <property type="match status" value="1"/>
</dbReference>
<keyword evidence="7 8" id="KW-0472">Membrane</keyword>
<dbReference type="Pfam" id="PF02653">
    <property type="entry name" value="BPD_transp_2"/>
    <property type="match status" value="1"/>
</dbReference>
<feature type="transmembrane region" description="Helical" evidence="8">
    <location>
        <begin position="12"/>
        <end position="32"/>
    </location>
</feature>
<evidence type="ECO:0000313" key="10">
    <source>
        <dbReference type="EMBL" id="RDY30840.1"/>
    </source>
</evidence>
<feature type="transmembrane region" description="Helical" evidence="8">
    <location>
        <begin position="219"/>
        <end position="237"/>
    </location>
</feature>
<evidence type="ECO:0000313" key="12">
    <source>
        <dbReference type="Proteomes" id="UP000247523"/>
    </source>
</evidence>
<organism evidence="9 12">
    <name type="scientific">Lachnotalea glycerini</name>
    <dbReference type="NCBI Taxonomy" id="1763509"/>
    <lineage>
        <taxon>Bacteria</taxon>
        <taxon>Bacillati</taxon>
        <taxon>Bacillota</taxon>
        <taxon>Clostridia</taxon>
        <taxon>Lachnospirales</taxon>
        <taxon>Lachnospiraceae</taxon>
        <taxon>Lachnotalea</taxon>
    </lineage>
</organism>
<dbReference type="InterPro" id="IPR001851">
    <property type="entry name" value="ABC_transp_permease"/>
</dbReference>
<name>A0A255IAA2_9FIRM</name>
<comment type="caution">
    <text evidence="9">The sequence shown here is derived from an EMBL/GenBank/DDBJ whole genome shotgun (WGS) entry which is preliminary data.</text>
</comment>
<feature type="transmembrane region" description="Helical" evidence="8">
    <location>
        <begin position="52"/>
        <end position="85"/>
    </location>
</feature>
<evidence type="ECO:0000256" key="1">
    <source>
        <dbReference type="ARBA" id="ARBA00004651"/>
    </source>
</evidence>
<evidence type="ECO:0000256" key="8">
    <source>
        <dbReference type="SAM" id="Phobius"/>
    </source>
</evidence>
<dbReference type="PANTHER" id="PTHR32196:SF21">
    <property type="entry name" value="ABC TRANSPORTER PERMEASE PROTEIN YPHD-RELATED"/>
    <property type="match status" value="1"/>
</dbReference>
<evidence type="ECO:0000256" key="7">
    <source>
        <dbReference type="ARBA" id="ARBA00023136"/>
    </source>
</evidence>